<evidence type="ECO:0000313" key="2">
    <source>
        <dbReference type="Proteomes" id="UP000831817"/>
    </source>
</evidence>
<accession>A0ABM7YEL6</accession>
<evidence type="ECO:0000313" key="1">
    <source>
        <dbReference type="EMBL" id="BDH79937.1"/>
    </source>
</evidence>
<dbReference type="InterPro" id="IPR029052">
    <property type="entry name" value="Metallo-depent_PP-like"/>
</dbReference>
<dbReference type="EMBL" id="AP025698">
    <property type="protein sequence ID" value="BDH79937.1"/>
    <property type="molecule type" value="Genomic_DNA"/>
</dbReference>
<keyword evidence="2" id="KW-1185">Reference proteome</keyword>
<gene>
    <name evidence="1" type="ORF">MTTB_13160</name>
</gene>
<protein>
    <submittedName>
        <fullName evidence="1">Uncharacterized protein</fullName>
    </submittedName>
</protein>
<name>A0ABM7YEL6_9EURY</name>
<organism evidence="1 2">
    <name type="scientific">Methanothermobacter tenebrarum</name>
    <dbReference type="NCBI Taxonomy" id="680118"/>
    <lineage>
        <taxon>Archaea</taxon>
        <taxon>Methanobacteriati</taxon>
        <taxon>Methanobacteriota</taxon>
        <taxon>Methanomada group</taxon>
        <taxon>Methanobacteria</taxon>
        <taxon>Methanobacteriales</taxon>
        <taxon>Methanobacteriaceae</taxon>
        <taxon>Methanothermobacter</taxon>
    </lineage>
</organism>
<dbReference type="RefSeq" id="WP_248564243.1">
    <property type="nucleotide sequence ID" value="NZ_AP025698.1"/>
</dbReference>
<sequence length="200" mass="21908">MAGLRIFPIFTSPLFTHGGFLRKVSLTLNGLDAVFITGNLIDSSKPVDSPILSGLNMDAPVFFVSEDPDTYAGDLTPISDTDLICIDQSVVEFKGVEIVDVGDSMSSIFYPSSPNALDFDLEEPLVLLHYLPVDWEYARERSVDLQISGHTRGGQFYPFNLLVGLMFPCLSGLYGDPVGFFSISEGTGIWGAFSAYWIIM</sequence>
<dbReference type="SUPFAM" id="SSF56300">
    <property type="entry name" value="Metallo-dependent phosphatases"/>
    <property type="match status" value="1"/>
</dbReference>
<proteinExistence type="predicted"/>
<dbReference type="Proteomes" id="UP000831817">
    <property type="component" value="Chromosome"/>
</dbReference>
<reference evidence="1 2" key="1">
    <citation type="submission" date="2022-04" db="EMBL/GenBank/DDBJ databases">
        <title>Complete genome of Methanothermobacter tenebrarum strain RMAS.</title>
        <authorList>
            <person name="Nakamura K."/>
            <person name="Oshima K."/>
            <person name="Hattori M."/>
            <person name="Kamagata Y."/>
            <person name="Takamizawa K."/>
        </authorList>
    </citation>
    <scope>NUCLEOTIDE SEQUENCE [LARGE SCALE GENOMIC DNA]</scope>
    <source>
        <strain evidence="1 2">RMAS</strain>
    </source>
</reference>
<dbReference type="GeneID" id="71965845"/>